<gene>
    <name evidence="1" type="ORF">M5D96_013015</name>
</gene>
<feature type="non-terminal residue" evidence="1">
    <location>
        <position position="80"/>
    </location>
</feature>
<dbReference type="Proteomes" id="UP001059596">
    <property type="component" value="Unassembled WGS sequence"/>
</dbReference>
<protein>
    <submittedName>
        <fullName evidence="1">Uncharacterized protein</fullName>
    </submittedName>
</protein>
<proteinExistence type="predicted"/>
<sequence>MCEKSYEIGGDKNNGFCGDALSCCENVCQKTYVPVWGCKKYELFWGEKSDTTENKCSLQLPVFVFDLRLWRPRHSALIIS</sequence>
<comment type="caution">
    <text evidence="1">The sequence shown here is derived from an EMBL/GenBank/DDBJ whole genome shotgun (WGS) entry which is preliminary data.</text>
</comment>
<evidence type="ECO:0000313" key="1">
    <source>
        <dbReference type="EMBL" id="KAI8034164.1"/>
    </source>
</evidence>
<organism evidence="1 2">
    <name type="scientific">Drosophila gunungcola</name>
    <name type="common">fruit fly</name>
    <dbReference type="NCBI Taxonomy" id="103775"/>
    <lineage>
        <taxon>Eukaryota</taxon>
        <taxon>Metazoa</taxon>
        <taxon>Ecdysozoa</taxon>
        <taxon>Arthropoda</taxon>
        <taxon>Hexapoda</taxon>
        <taxon>Insecta</taxon>
        <taxon>Pterygota</taxon>
        <taxon>Neoptera</taxon>
        <taxon>Endopterygota</taxon>
        <taxon>Diptera</taxon>
        <taxon>Brachycera</taxon>
        <taxon>Muscomorpha</taxon>
        <taxon>Ephydroidea</taxon>
        <taxon>Drosophilidae</taxon>
        <taxon>Drosophila</taxon>
        <taxon>Sophophora</taxon>
    </lineage>
</organism>
<keyword evidence="2" id="KW-1185">Reference proteome</keyword>
<accession>A0A9P9YBX1</accession>
<evidence type="ECO:0000313" key="2">
    <source>
        <dbReference type="Proteomes" id="UP001059596"/>
    </source>
</evidence>
<dbReference type="AlphaFoldDB" id="A0A9P9YBX1"/>
<name>A0A9P9YBX1_9MUSC</name>
<dbReference type="EMBL" id="JAMKOV010000079">
    <property type="protein sequence ID" value="KAI8034164.1"/>
    <property type="molecule type" value="Genomic_DNA"/>
</dbReference>
<reference evidence="1" key="1">
    <citation type="journal article" date="2023" name="Genome Biol. Evol.">
        <title>Long-read-based Genome Assembly of Drosophila gunungcola Reveals Fewer Chemosensory Genes in Flower-breeding Species.</title>
        <authorList>
            <person name="Negi A."/>
            <person name="Liao B.Y."/>
            <person name="Yeh S.D."/>
        </authorList>
    </citation>
    <scope>NUCLEOTIDE SEQUENCE</scope>
    <source>
        <strain evidence="1">Sukarami</strain>
    </source>
</reference>